<evidence type="ECO:0000256" key="4">
    <source>
        <dbReference type="SAM" id="MobiDB-lite"/>
    </source>
</evidence>
<keyword evidence="5" id="KW-0812">Transmembrane</keyword>
<feature type="compositionally biased region" description="Polar residues" evidence="4">
    <location>
        <begin position="295"/>
        <end position="309"/>
    </location>
</feature>
<dbReference type="Gene3D" id="2.60.120.290">
    <property type="entry name" value="Spermadhesin, CUB domain"/>
    <property type="match status" value="1"/>
</dbReference>
<dbReference type="EnsemblMetazoa" id="G15448.1">
    <property type="protein sequence ID" value="G15448.1:cds"/>
    <property type="gene ID" value="G15448"/>
</dbReference>
<keyword evidence="6" id="KW-0732">Signal</keyword>
<dbReference type="SMART" id="SM00042">
    <property type="entry name" value="CUB"/>
    <property type="match status" value="1"/>
</dbReference>
<organism evidence="8 9">
    <name type="scientific">Magallana gigas</name>
    <name type="common">Pacific oyster</name>
    <name type="synonym">Crassostrea gigas</name>
    <dbReference type="NCBI Taxonomy" id="29159"/>
    <lineage>
        <taxon>Eukaryota</taxon>
        <taxon>Metazoa</taxon>
        <taxon>Spiralia</taxon>
        <taxon>Lophotrochozoa</taxon>
        <taxon>Mollusca</taxon>
        <taxon>Bivalvia</taxon>
        <taxon>Autobranchia</taxon>
        <taxon>Pteriomorphia</taxon>
        <taxon>Ostreida</taxon>
        <taxon>Ostreoidea</taxon>
        <taxon>Ostreidae</taxon>
        <taxon>Magallana</taxon>
    </lineage>
</organism>
<feature type="region of interest" description="Disordered" evidence="4">
    <location>
        <begin position="324"/>
        <end position="344"/>
    </location>
</feature>
<feature type="transmembrane region" description="Helical" evidence="5">
    <location>
        <begin position="361"/>
        <end position="383"/>
    </location>
</feature>
<dbReference type="InterPro" id="IPR035914">
    <property type="entry name" value="Sperma_CUB_dom_sf"/>
</dbReference>
<dbReference type="CDD" id="cd00041">
    <property type="entry name" value="CUB"/>
    <property type="match status" value="1"/>
</dbReference>
<keyword evidence="5" id="KW-0472">Membrane</keyword>
<dbReference type="PANTHER" id="PTHR24251">
    <property type="entry name" value="OVOCHYMASE-RELATED"/>
    <property type="match status" value="1"/>
</dbReference>
<accession>A0A8W8IUD0</accession>
<evidence type="ECO:0000256" key="5">
    <source>
        <dbReference type="SAM" id="Phobius"/>
    </source>
</evidence>
<dbReference type="Pfam" id="PF00431">
    <property type="entry name" value="CUB"/>
    <property type="match status" value="1"/>
</dbReference>
<dbReference type="Proteomes" id="UP000005408">
    <property type="component" value="Unassembled WGS sequence"/>
</dbReference>
<proteinExistence type="predicted"/>
<dbReference type="PROSITE" id="PS01180">
    <property type="entry name" value="CUB"/>
    <property type="match status" value="1"/>
</dbReference>
<comment type="caution">
    <text evidence="3">Lacks conserved residue(s) required for the propagation of feature annotation.</text>
</comment>
<protein>
    <recommendedName>
        <fullName evidence="7">CUB domain-containing protein</fullName>
    </recommendedName>
</protein>
<keyword evidence="1" id="KW-0677">Repeat</keyword>
<dbReference type="AlphaFoldDB" id="A0A8W8IUD0"/>
<evidence type="ECO:0000313" key="8">
    <source>
        <dbReference type="EnsemblMetazoa" id="G15448.1:cds"/>
    </source>
</evidence>
<dbReference type="SUPFAM" id="SSF49854">
    <property type="entry name" value="Spermadhesin, CUB domain"/>
    <property type="match status" value="1"/>
</dbReference>
<evidence type="ECO:0000256" key="2">
    <source>
        <dbReference type="ARBA" id="ARBA00023157"/>
    </source>
</evidence>
<feature type="signal peptide" evidence="6">
    <location>
        <begin position="1"/>
        <end position="20"/>
    </location>
</feature>
<feature type="chain" id="PRO_5036451687" description="CUB domain-containing protein" evidence="6">
    <location>
        <begin position="21"/>
        <end position="431"/>
    </location>
</feature>
<feature type="domain" description="CUB" evidence="7">
    <location>
        <begin position="23"/>
        <end position="135"/>
    </location>
</feature>
<evidence type="ECO:0000259" key="7">
    <source>
        <dbReference type="PROSITE" id="PS01180"/>
    </source>
</evidence>
<dbReference type="InterPro" id="IPR000859">
    <property type="entry name" value="CUB_dom"/>
</dbReference>
<keyword evidence="5" id="KW-1133">Transmembrane helix</keyword>
<evidence type="ECO:0000256" key="3">
    <source>
        <dbReference type="PROSITE-ProRule" id="PRU00059"/>
    </source>
</evidence>
<evidence type="ECO:0000313" key="9">
    <source>
        <dbReference type="Proteomes" id="UP000005408"/>
    </source>
</evidence>
<evidence type="ECO:0000256" key="1">
    <source>
        <dbReference type="ARBA" id="ARBA00022737"/>
    </source>
</evidence>
<reference evidence="8" key="1">
    <citation type="submission" date="2022-08" db="UniProtKB">
        <authorList>
            <consortium name="EnsemblMetazoa"/>
        </authorList>
    </citation>
    <scope>IDENTIFICATION</scope>
    <source>
        <strain evidence="8">05x7-T-G4-1.051#20</strain>
    </source>
</reference>
<evidence type="ECO:0000256" key="6">
    <source>
        <dbReference type="SAM" id="SignalP"/>
    </source>
</evidence>
<feature type="region of interest" description="Disordered" evidence="4">
    <location>
        <begin position="280"/>
        <end position="309"/>
    </location>
</feature>
<keyword evidence="9" id="KW-1185">Reference proteome</keyword>
<name>A0A8W8IUD0_MAGGI</name>
<keyword evidence="2" id="KW-1015">Disulfide bond</keyword>
<sequence length="431" mass="48451">MFLWIPMFLSILINHSSVQAKPEVVILQGNDGQITSPGYPGNYLNNVNDTWIIKTDDKRANVTFYIQEMDIEKTQGFPCGDYLEITEEDPCCFRLFKRCGTFTGHIKARGREIRVSFISDRTITRKGFSLSWKVSSTSIASATDRVSTIVHSTLRTTTVSKKIVAKNKSVTSLSKLPTPLSTTSLGTSTKMTLTPFLHVDMSTLTLSKAFKMKDKSIPWRMSTKIDSISFFNIKASTTPTKANAKKEMNLIADKDISRSRTYQLQEPKQALTIPVRNMTMASQPPKTTKPAIRQPSKSSTATPEKSSKTFKTFTLQPIIPQSTFTKLPSKPPSKTRAAGHQSTTPYVSMTDASKKTTSATLLSISISGLSISLLALLFCLVIYQRKRKRRKRSRNTTSIHTHEFLSGYELRCYRTMQTGLVQMKDFRECYH</sequence>